<keyword evidence="5" id="KW-0132">Cell division</keyword>
<keyword evidence="4" id="KW-0963">Cytoplasm</keyword>
<dbReference type="GO" id="GO:0008017">
    <property type="term" value="F:microtubule binding"/>
    <property type="evidence" value="ECO:0007669"/>
    <property type="project" value="Ensembl"/>
</dbReference>
<dbReference type="GO" id="GO:0045840">
    <property type="term" value="P:positive regulation of mitotic nuclear division"/>
    <property type="evidence" value="ECO:0007669"/>
    <property type="project" value="Ensembl"/>
</dbReference>
<evidence type="ECO:0000256" key="4">
    <source>
        <dbReference type="ARBA" id="ARBA00022490"/>
    </source>
</evidence>
<dbReference type="InterPro" id="IPR026756">
    <property type="entry name" value="NuSAP"/>
</dbReference>
<comment type="subcellular location">
    <subcellularLocation>
        <location evidence="2">Cytoplasm</location>
        <location evidence="2">Cytoskeleton</location>
        <location evidence="2">Spindle</location>
    </subcellularLocation>
    <subcellularLocation>
        <location evidence="1">Nucleus</location>
    </subcellularLocation>
</comment>
<keyword evidence="11" id="KW-0131">Cell cycle</keyword>
<keyword evidence="14" id="KW-1185">Reference proteome</keyword>
<dbReference type="GO" id="GO:0005874">
    <property type="term" value="C:microtubule"/>
    <property type="evidence" value="ECO:0007669"/>
    <property type="project" value="UniProtKB-KW"/>
</dbReference>
<feature type="region of interest" description="Disordered" evidence="12">
    <location>
        <begin position="76"/>
        <end position="110"/>
    </location>
</feature>
<dbReference type="GO" id="GO:0000281">
    <property type="term" value="P:mitotic cytokinesis"/>
    <property type="evidence" value="ECO:0007669"/>
    <property type="project" value="Ensembl"/>
</dbReference>
<dbReference type="GeneTree" id="ENSGT00390000006370"/>
<dbReference type="OMA" id="INDEAQE"/>
<keyword evidence="6" id="KW-0493">Microtubule</keyword>
<keyword evidence="8" id="KW-0238">DNA-binding</keyword>
<evidence type="ECO:0000256" key="3">
    <source>
        <dbReference type="ARBA" id="ARBA00009702"/>
    </source>
</evidence>
<feature type="region of interest" description="Disordered" evidence="12">
    <location>
        <begin position="401"/>
        <end position="440"/>
    </location>
</feature>
<protein>
    <submittedName>
        <fullName evidence="13">Nucleolar and spindle associated protein 1</fullName>
    </submittedName>
</protein>
<evidence type="ECO:0000256" key="9">
    <source>
        <dbReference type="ARBA" id="ARBA00023212"/>
    </source>
</evidence>
<evidence type="ECO:0000256" key="6">
    <source>
        <dbReference type="ARBA" id="ARBA00022701"/>
    </source>
</evidence>
<evidence type="ECO:0000256" key="1">
    <source>
        <dbReference type="ARBA" id="ARBA00004123"/>
    </source>
</evidence>
<feature type="region of interest" description="Disordered" evidence="12">
    <location>
        <begin position="138"/>
        <end position="166"/>
    </location>
</feature>
<reference evidence="13" key="1">
    <citation type="submission" date="2025-08" db="UniProtKB">
        <authorList>
            <consortium name="Ensembl"/>
        </authorList>
    </citation>
    <scope>IDENTIFICATION</scope>
</reference>
<sequence length="440" mass="50014">MEPPPLQQLETLRYSELRRLAKTAGLKSNLKTDKLLSTLKHHFYGPMQENRSMVSKRSSSADREALAKVSVNLSMVSQRHRRQEDCDEQSNQTEETTMEENSGFPPVTEIMTESDKSLSGTAMKMSRDECQADNEIPETLPANSDIQCQQRKRNPRQKGIESRTPEISLSGRKLHCTGSLPKSDRKRVISTPNFKKLHETQFNKMQSIVDYIEKKKKRVNKFSNSVNEVKRCSISSKKRLSATDTPVLLRRSPRNSLDTANKSILNQKSSFSKTSLSTTKLNVRFSESTNDNEHKRSLTKTPSRKSPFPHVCTPASQKINKTVIGKDSKGSAVLCQLQKTPTNSAVTPFKFIAQNPGSMSKKKPVFDLQASLSKTLNYQPHKGKLKPWGKSKDNLQNVCSHKKAYKQPHLQTREERRERQVQERKKRKDHVLGTRRGLAV</sequence>
<dbReference type="GO" id="GO:0040001">
    <property type="term" value="P:establishment of mitotic spindle localization"/>
    <property type="evidence" value="ECO:0007669"/>
    <property type="project" value="Ensembl"/>
</dbReference>
<dbReference type="Ensembl" id="ENSSMRT00000023297.1">
    <property type="protein sequence ID" value="ENSSMRP00000019862.1"/>
    <property type="gene ID" value="ENSSMRG00000015482.1"/>
</dbReference>
<feature type="compositionally biased region" description="Basic and acidic residues" evidence="12">
    <location>
        <begin position="411"/>
        <end position="423"/>
    </location>
</feature>
<dbReference type="PANTHER" id="PTHR15874">
    <property type="entry name" value="NUCLEOLAR AND SPINDLE-ASSOCIATED PROTEIN 1"/>
    <property type="match status" value="1"/>
</dbReference>
<evidence type="ECO:0000313" key="13">
    <source>
        <dbReference type="Ensembl" id="ENSSMRP00000019862.1"/>
    </source>
</evidence>
<dbReference type="GO" id="GO:0072686">
    <property type="term" value="C:mitotic spindle"/>
    <property type="evidence" value="ECO:0007669"/>
    <property type="project" value="Ensembl"/>
</dbReference>
<accession>A0A8D0DPT6</accession>
<dbReference type="GO" id="GO:0003677">
    <property type="term" value="F:DNA binding"/>
    <property type="evidence" value="ECO:0007669"/>
    <property type="project" value="UniProtKB-KW"/>
</dbReference>
<dbReference type="GO" id="GO:0007076">
    <property type="term" value="P:mitotic chromosome condensation"/>
    <property type="evidence" value="ECO:0007669"/>
    <property type="project" value="Ensembl"/>
</dbReference>
<evidence type="ECO:0000313" key="14">
    <source>
        <dbReference type="Proteomes" id="UP000694421"/>
    </source>
</evidence>
<keyword evidence="7" id="KW-0498">Mitosis</keyword>
<evidence type="ECO:0000256" key="5">
    <source>
        <dbReference type="ARBA" id="ARBA00022618"/>
    </source>
</evidence>
<evidence type="ECO:0000256" key="11">
    <source>
        <dbReference type="ARBA" id="ARBA00023306"/>
    </source>
</evidence>
<dbReference type="PANTHER" id="PTHR15874:SF1">
    <property type="entry name" value="NUCLEOLAR AND SPINDLE-ASSOCIATED PROTEIN 1"/>
    <property type="match status" value="1"/>
</dbReference>
<comment type="similarity">
    <text evidence="3">Belongs to the NUSAP family.</text>
</comment>
<dbReference type="Pfam" id="PF16006">
    <property type="entry name" value="NUSAP"/>
    <property type="match status" value="1"/>
</dbReference>
<evidence type="ECO:0000256" key="2">
    <source>
        <dbReference type="ARBA" id="ARBA00004186"/>
    </source>
</evidence>
<dbReference type="AlphaFoldDB" id="A0A8D0DPT6"/>
<evidence type="ECO:0000256" key="12">
    <source>
        <dbReference type="SAM" id="MobiDB-lite"/>
    </source>
</evidence>
<evidence type="ECO:0000256" key="8">
    <source>
        <dbReference type="ARBA" id="ARBA00023125"/>
    </source>
</evidence>
<reference evidence="13" key="2">
    <citation type="submission" date="2025-09" db="UniProtKB">
        <authorList>
            <consortium name="Ensembl"/>
        </authorList>
    </citation>
    <scope>IDENTIFICATION</scope>
</reference>
<dbReference type="GO" id="GO:0005730">
    <property type="term" value="C:nucleolus"/>
    <property type="evidence" value="ECO:0007669"/>
    <property type="project" value="Ensembl"/>
</dbReference>
<keyword evidence="10" id="KW-0539">Nucleus</keyword>
<keyword evidence="9" id="KW-0206">Cytoskeleton</keyword>
<dbReference type="Proteomes" id="UP000694421">
    <property type="component" value="Unplaced"/>
</dbReference>
<name>A0A8D0DPT6_SALMN</name>
<organism evidence="13 14">
    <name type="scientific">Salvator merianae</name>
    <name type="common">Argentine black and white tegu</name>
    <name type="synonym">Tupinambis merianae</name>
    <dbReference type="NCBI Taxonomy" id="96440"/>
    <lineage>
        <taxon>Eukaryota</taxon>
        <taxon>Metazoa</taxon>
        <taxon>Chordata</taxon>
        <taxon>Craniata</taxon>
        <taxon>Vertebrata</taxon>
        <taxon>Euteleostomi</taxon>
        <taxon>Lepidosauria</taxon>
        <taxon>Squamata</taxon>
        <taxon>Bifurcata</taxon>
        <taxon>Unidentata</taxon>
        <taxon>Episquamata</taxon>
        <taxon>Laterata</taxon>
        <taxon>Teiioidea</taxon>
        <taxon>Teiidae</taxon>
        <taxon>Salvator</taxon>
    </lineage>
</organism>
<feature type="region of interest" description="Disordered" evidence="12">
    <location>
        <begin position="284"/>
        <end position="313"/>
    </location>
</feature>
<proteinExistence type="inferred from homology"/>
<evidence type="ECO:0000256" key="10">
    <source>
        <dbReference type="ARBA" id="ARBA00023242"/>
    </source>
</evidence>
<evidence type="ECO:0000256" key="7">
    <source>
        <dbReference type="ARBA" id="ARBA00022776"/>
    </source>
</evidence>